<protein>
    <submittedName>
        <fullName evidence="1">Uncharacterized protein</fullName>
    </submittedName>
</protein>
<organism evidence="1 2">
    <name type="scientific">Burkholderia cenocepacia</name>
    <dbReference type="NCBI Taxonomy" id="95486"/>
    <lineage>
        <taxon>Bacteria</taxon>
        <taxon>Pseudomonadati</taxon>
        <taxon>Pseudomonadota</taxon>
        <taxon>Betaproteobacteria</taxon>
        <taxon>Burkholderiales</taxon>
        <taxon>Burkholderiaceae</taxon>
        <taxon>Burkholderia</taxon>
        <taxon>Burkholderia cepacia complex</taxon>
    </lineage>
</organism>
<evidence type="ECO:0000313" key="2">
    <source>
        <dbReference type="Proteomes" id="UP000188543"/>
    </source>
</evidence>
<gene>
    <name evidence="1" type="ORF">A8E72_00175</name>
</gene>
<dbReference type="Proteomes" id="UP000188543">
    <property type="component" value="Unassembled WGS sequence"/>
</dbReference>
<dbReference type="AlphaFoldDB" id="A0A1V2WC82"/>
<sequence>MQVGIGHEESGQYGQAGEGAWRAAGSGASLAAGGRGWHANAQFYPLGGGAARNAGRRADAATVDRRLPGVEPAQISNPYYVCGRQFVRRPISRPCARS</sequence>
<name>A0A1V2WC82_9BURK</name>
<evidence type="ECO:0000313" key="1">
    <source>
        <dbReference type="EMBL" id="ONU93799.1"/>
    </source>
</evidence>
<proteinExistence type="predicted"/>
<reference evidence="1 2" key="1">
    <citation type="submission" date="2016-08" db="EMBL/GenBank/DDBJ databases">
        <authorList>
            <person name="Seilhamer J.J."/>
        </authorList>
    </citation>
    <scope>NUCLEOTIDE SEQUENCE [LARGE SCALE GENOMIC DNA]</scope>
    <source>
        <strain evidence="1 2">VC14762</strain>
    </source>
</reference>
<comment type="caution">
    <text evidence="1">The sequence shown here is derived from an EMBL/GenBank/DDBJ whole genome shotgun (WGS) entry which is preliminary data.</text>
</comment>
<dbReference type="EMBL" id="MUTJ01000002">
    <property type="protein sequence ID" value="ONU93799.1"/>
    <property type="molecule type" value="Genomic_DNA"/>
</dbReference>
<accession>A0A1V2WC82</accession>